<protein>
    <submittedName>
        <fullName evidence="1">Uncharacterized protein</fullName>
    </submittedName>
</protein>
<dbReference type="EMBL" id="JAEMNX010000002">
    <property type="protein sequence ID" value="MBJ7536551.1"/>
    <property type="molecule type" value="Genomic_DNA"/>
</dbReference>
<sequence>MMAYAQERFFQRFWVLDLSDLDYEWGDEMDLVLGLDEFEGVEVIATVFGPKCVEAVATLGGMDRKPENLLSEEGNFLKIKDAYEYLLPKIT</sequence>
<organism evidence="1 2">
    <name type="scientific">Marinomonas transparens</name>
    <dbReference type="NCBI Taxonomy" id="2795388"/>
    <lineage>
        <taxon>Bacteria</taxon>
        <taxon>Pseudomonadati</taxon>
        <taxon>Pseudomonadota</taxon>
        <taxon>Gammaproteobacteria</taxon>
        <taxon>Oceanospirillales</taxon>
        <taxon>Oceanospirillaceae</taxon>
        <taxon>Marinomonas</taxon>
    </lineage>
</organism>
<dbReference type="RefSeq" id="WP_199466724.1">
    <property type="nucleotide sequence ID" value="NZ_JAEMNX010000002.1"/>
</dbReference>
<dbReference type="AlphaFoldDB" id="A0A934JIR9"/>
<keyword evidence="2" id="KW-1185">Reference proteome</keyword>
<comment type="caution">
    <text evidence="1">The sequence shown here is derived from an EMBL/GenBank/DDBJ whole genome shotgun (WGS) entry which is preliminary data.</text>
</comment>
<dbReference type="Proteomes" id="UP000628710">
    <property type="component" value="Unassembled WGS sequence"/>
</dbReference>
<name>A0A934JIR9_9GAMM</name>
<proteinExistence type="predicted"/>
<evidence type="ECO:0000313" key="2">
    <source>
        <dbReference type="Proteomes" id="UP000628710"/>
    </source>
</evidence>
<gene>
    <name evidence="1" type="ORF">I8J31_02520</name>
</gene>
<accession>A0A934JIR9</accession>
<evidence type="ECO:0000313" key="1">
    <source>
        <dbReference type="EMBL" id="MBJ7536551.1"/>
    </source>
</evidence>
<reference evidence="1" key="1">
    <citation type="submission" date="2020-12" db="EMBL/GenBank/DDBJ databases">
        <title>Marinomonas arctica sp. nov., a psychrotolerant bacterium isolated from the Arctic.</title>
        <authorList>
            <person name="Zhang Y."/>
        </authorList>
    </citation>
    <scope>NUCLEOTIDE SEQUENCE</scope>
    <source>
        <strain evidence="1">C1424</strain>
    </source>
</reference>